<sequence>MKFLENIPLAPYTAFKIGGPARFFCEVANKAELKEAAAWAAEKSLPVFVLGEGSNILVSDSGFRGLILRNRILGLSARADGGLLHVEAGAGESWDSFVEFTVRNNAAGVECLSGIPGTVGAVPVQNIGAYGQSAAETIDEVCAIDLKIGEETTFSAKGGSASGGKNADCEFGYRTSRFKKNPGRYAINSVSFLLKQGGAPTLKYHELKNYFSGAAAAPSLPEVREAVLKIRSKKGMATIGEELHSSAGSFFTNPAIQEAALEDLKLKVAQCKTAKNCCTDPWFWQRKDLRIKISAACLIECAGFDKGFRTGNVGVSPLHSLALINCGGASAGEILSLAVEIQNKVKEKFGINLEVEPQLVGF</sequence>
<keyword evidence="9 16" id="KW-0521">NADP</keyword>
<keyword evidence="5 16" id="KW-0963">Cytoplasm</keyword>
<dbReference type="EC" id="1.3.1.98" evidence="16"/>
<evidence type="ECO:0000256" key="1">
    <source>
        <dbReference type="ARBA" id="ARBA00001974"/>
    </source>
</evidence>
<comment type="pathway">
    <text evidence="4 16">Cell wall biogenesis; peptidoglycan biosynthesis.</text>
</comment>
<dbReference type="InterPro" id="IPR003170">
    <property type="entry name" value="MurB"/>
</dbReference>
<accession>A0A0G1ILS2</accession>
<dbReference type="InterPro" id="IPR016167">
    <property type="entry name" value="FAD-bd_PCMH_sub1"/>
</dbReference>
<feature type="active site" evidence="16">
    <location>
        <position position="174"/>
    </location>
</feature>
<dbReference type="Gene3D" id="3.90.78.10">
    <property type="entry name" value="UDP-N-acetylenolpyruvoylglucosamine reductase, C-terminal domain"/>
    <property type="match status" value="1"/>
</dbReference>
<dbReference type="SUPFAM" id="SSF56194">
    <property type="entry name" value="Uridine diphospho-N-Acetylenolpyruvylglucosamine reductase, MurB, C-terminal domain"/>
    <property type="match status" value="1"/>
</dbReference>
<keyword evidence="14 16" id="KW-0961">Cell wall biogenesis/degradation</keyword>
<dbReference type="Pfam" id="PF01565">
    <property type="entry name" value="FAD_binding_4"/>
    <property type="match status" value="1"/>
</dbReference>
<evidence type="ECO:0000256" key="3">
    <source>
        <dbReference type="ARBA" id="ARBA00004496"/>
    </source>
</evidence>
<comment type="cofactor">
    <cofactor evidence="1 16">
        <name>FAD</name>
        <dbReference type="ChEBI" id="CHEBI:57692"/>
    </cofactor>
</comment>
<evidence type="ECO:0000256" key="11">
    <source>
        <dbReference type="ARBA" id="ARBA00022984"/>
    </source>
</evidence>
<dbReference type="NCBIfam" id="TIGR00179">
    <property type="entry name" value="murB"/>
    <property type="match status" value="1"/>
</dbReference>
<evidence type="ECO:0000256" key="13">
    <source>
        <dbReference type="ARBA" id="ARBA00023306"/>
    </source>
</evidence>
<comment type="function">
    <text evidence="2 16">Cell wall formation.</text>
</comment>
<keyword evidence="13 16" id="KW-0131">Cell cycle</keyword>
<evidence type="ECO:0000256" key="2">
    <source>
        <dbReference type="ARBA" id="ARBA00003921"/>
    </source>
</evidence>
<dbReference type="PANTHER" id="PTHR21071">
    <property type="entry name" value="UDP-N-ACETYLENOLPYRUVOYLGLUCOSAMINE REDUCTASE"/>
    <property type="match status" value="1"/>
</dbReference>
<comment type="similarity">
    <text evidence="16">Belongs to the MurB family.</text>
</comment>
<evidence type="ECO:0000256" key="9">
    <source>
        <dbReference type="ARBA" id="ARBA00022857"/>
    </source>
</evidence>
<dbReference type="GO" id="GO:0005829">
    <property type="term" value="C:cytosol"/>
    <property type="evidence" value="ECO:0007669"/>
    <property type="project" value="TreeGrafter"/>
</dbReference>
<dbReference type="UniPathway" id="UPA00219"/>
<keyword evidence="7 16" id="KW-0285">Flavoprotein</keyword>
<dbReference type="InterPro" id="IPR016169">
    <property type="entry name" value="FAD-bd_PCMH_sub2"/>
</dbReference>
<dbReference type="EMBL" id="LCIR01000001">
    <property type="protein sequence ID" value="KKT60366.1"/>
    <property type="molecule type" value="Genomic_DNA"/>
</dbReference>
<dbReference type="GO" id="GO:0008762">
    <property type="term" value="F:UDP-N-acetylmuramate dehydrogenase activity"/>
    <property type="evidence" value="ECO:0007669"/>
    <property type="project" value="UniProtKB-UniRule"/>
</dbReference>
<keyword evidence="6 16" id="KW-0132">Cell division</keyword>
<dbReference type="Pfam" id="PF02873">
    <property type="entry name" value="MurB_C"/>
    <property type="match status" value="1"/>
</dbReference>
<comment type="subcellular location">
    <subcellularLocation>
        <location evidence="3 16">Cytoplasm</location>
    </subcellularLocation>
</comment>
<dbReference type="Proteomes" id="UP000034087">
    <property type="component" value="Unassembled WGS sequence"/>
</dbReference>
<reference evidence="18 19" key="1">
    <citation type="journal article" date="2015" name="Nature">
        <title>rRNA introns, odd ribosomes, and small enigmatic genomes across a large radiation of phyla.</title>
        <authorList>
            <person name="Brown C.T."/>
            <person name="Hug L.A."/>
            <person name="Thomas B.C."/>
            <person name="Sharon I."/>
            <person name="Castelle C.J."/>
            <person name="Singh A."/>
            <person name="Wilkins M.J."/>
            <person name="Williams K.H."/>
            <person name="Banfield J.F."/>
        </authorList>
    </citation>
    <scope>NUCLEOTIDE SEQUENCE [LARGE SCALE GENOMIC DNA]</scope>
</reference>
<evidence type="ECO:0000259" key="17">
    <source>
        <dbReference type="PROSITE" id="PS51387"/>
    </source>
</evidence>
<evidence type="ECO:0000256" key="12">
    <source>
        <dbReference type="ARBA" id="ARBA00023002"/>
    </source>
</evidence>
<dbReference type="InterPro" id="IPR016166">
    <property type="entry name" value="FAD-bd_PCMH"/>
</dbReference>
<keyword evidence="11 16" id="KW-0573">Peptidoglycan synthesis</keyword>
<dbReference type="PROSITE" id="PS51387">
    <property type="entry name" value="FAD_PCMH"/>
    <property type="match status" value="1"/>
</dbReference>
<name>A0A0G1ILS2_9BACT</name>
<evidence type="ECO:0000313" key="18">
    <source>
        <dbReference type="EMBL" id="KKT60366.1"/>
    </source>
</evidence>
<dbReference type="PATRIC" id="fig|1618645.3.peg.16"/>
<proteinExistence type="inferred from homology"/>
<feature type="active site" description="Proton donor" evidence="16">
    <location>
        <position position="249"/>
    </location>
</feature>
<dbReference type="HAMAP" id="MF_00037">
    <property type="entry name" value="MurB"/>
    <property type="match status" value="1"/>
</dbReference>
<gene>
    <name evidence="16" type="primary">murB</name>
    <name evidence="18" type="ORF">UW53_C0001G0016</name>
</gene>
<comment type="catalytic activity">
    <reaction evidence="15 16">
        <text>UDP-N-acetyl-alpha-D-muramate + NADP(+) = UDP-N-acetyl-3-O-(1-carboxyvinyl)-alpha-D-glucosamine + NADPH + H(+)</text>
        <dbReference type="Rhea" id="RHEA:12248"/>
        <dbReference type="ChEBI" id="CHEBI:15378"/>
        <dbReference type="ChEBI" id="CHEBI:57783"/>
        <dbReference type="ChEBI" id="CHEBI:58349"/>
        <dbReference type="ChEBI" id="CHEBI:68483"/>
        <dbReference type="ChEBI" id="CHEBI:70757"/>
        <dbReference type="EC" id="1.3.1.98"/>
    </reaction>
</comment>
<evidence type="ECO:0000256" key="7">
    <source>
        <dbReference type="ARBA" id="ARBA00022630"/>
    </source>
</evidence>
<evidence type="ECO:0000313" key="19">
    <source>
        <dbReference type="Proteomes" id="UP000034087"/>
    </source>
</evidence>
<dbReference type="GO" id="GO:0009252">
    <property type="term" value="P:peptidoglycan biosynthetic process"/>
    <property type="evidence" value="ECO:0007669"/>
    <property type="project" value="UniProtKB-UniRule"/>
</dbReference>
<feature type="active site" evidence="16">
    <location>
        <position position="356"/>
    </location>
</feature>
<dbReference type="PANTHER" id="PTHR21071:SF4">
    <property type="entry name" value="UDP-N-ACETYLENOLPYRUVOYLGLUCOSAMINE REDUCTASE"/>
    <property type="match status" value="1"/>
</dbReference>
<dbReference type="GO" id="GO:0051301">
    <property type="term" value="P:cell division"/>
    <property type="evidence" value="ECO:0007669"/>
    <property type="project" value="UniProtKB-KW"/>
</dbReference>
<dbReference type="NCBIfam" id="NF010478">
    <property type="entry name" value="PRK13903.1"/>
    <property type="match status" value="1"/>
</dbReference>
<keyword evidence="8 16" id="KW-0274">FAD</keyword>
<dbReference type="InterPro" id="IPR011601">
    <property type="entry name" value="MurB_C"/>
</dbReference>
<dbReference type="Gene3D" id="3.30.465.10">
    <property type="match status" value="1"/>
</dbReference>
<evidence type="ECO:0000256" key="8">
    <source>
        <dbReference type="ARBA" id="ARBA00022827"/>
    </source>
</evidence>
<comment type="caution">
    <text evidence="18">The sequence shown here is derived from an EMBL/GenBank/DDBJ whole genome shotgun (WGS) entry which is preliminary data.</text>
</comment>
<dbReference type="GO" id="GO:0071555">
    <property type="term" value="P:cell wall organization"/>
    <property type="evidence" value="ECO:0007669"/>
    <property type="project" value="UniProtKB-KW"/>
</dbReference>
<evidence type="ECO:0000256" key="15">
    <source>
        <dbReference type="ARBA" id="ARBA00048914"/>
    </source>
</evidence>
<evidence type="ECO:0000256" key="4">
    <source>
        <dbReference type="ARBA" id="ARBA00004752"/>
    </source>
</evidence>
<dbReference type="AlphaFoldDB" id="A0A0G1ILS2"/>
<dbReference type="GO" id="GO:0008360">
    <property type="term" value="P:regulation of cell shape"/>
    <property type="evidence" value="ECO:0007669"/>
    <property type="project" value="UniProtKB-KW"/>
</dbReference>
<evidence type="ECO:0000256" key="16">
    <source>
        <dbReference type="HAMAP-Rule" id="MF_00037"/>
    </source>
</evidence>
<evidence type="ECO:0000256" key="5">
    <source>
        <dbReference type="ARBA" id="ARBA00022490"/>
    </source>
</evidence>
<dbReference type="InterPro" id="IPR036318">
    <property type="entry name" value="FAD-bd_PCMH-like_sf"/>
</dbReference>
<dbReference type="GO" id="GO:0071949">
    <property type="term" value="F:FAD binding"/>
    <property type="evidence" value="ECO:0007669"/>
    <property type="project" value="InterPro"/>
</dbReference>
<evidence type="ECO:0000256" key="6">
    <source>
        <dbReference type="ARBA" id="ARBA00022618"/>
    </source>
</evidence>
<dbReference type="InterPro" id="IPR036635">
    <property type="entry name" value="MurB_C_sf"/>
</dbReference>
<dbReference type="Gene3D" id="3.30.43.10">
    <property type="entry name" value="Uridine Diphospho-n-acetylenolpyruvylglucosamine Reductase, domain 2"/>
    <property type="match status" value="1"/>
</dbReference>
<keyword evidence="12 16" id="KW-0560">Oxidoreductase</keyword>
<evidence type="ECO:0000256" key="14">
    <source>
        <dbReference type="ARBA" id="ARBA00023316"/>
    </source>
</evidence>
<dbReference type="InterPro" id="IPR006094">
    <property type="entry name" value="Oxid_FAD_bind_N"/>
</dbReference>
<dbReference type="SUPFAM" id="SSF56176">
    <property type="entry name" value="FAD-binding/transporter-associated domain-like"/>
    <property type="match status" value="1"/>
</dbReference>
<organism evidence="18 19">
    <name type="scientific">Candidatus Giovannonibacteria bacterium GW2011_GWA1_44_25</name>
    <dbReference type="NCBI Taxonomy" id="1618645"/>
    <lineage>
        <taxon>Bacteria</taxon>
        <taxon>Candidatus Giovannoniibacteriota</taxon>
    </lineage>
</organism>
<feature type="domain" description="FAD-binding PCMH-type" evidence="17">
    <location>
        <begin position="16"/>
        <end position="233"/>
    </location>
</feature>
<keyword evidence="10 16" id="KW-0133">Cell shape</keyword>
<protein>
    <recommendedName>
        <fullName evidence="16">UDP-N-acetylenolpyruvoylglucosamine reductase</fullName>
        <ecNumber evidence="16">1.3.1.98</ecNumber>
    </recommendedName>
    <alternativeName>
        <fullName evidence="16">UDP-N-acetylmuramate dehydrogenase</fullName>
    </alternativeName>
</protein>
<evidence type="ECO:0000256" key="10">
    <source>
        <dbReference type="ARBA" id="ARBA00022960"/>
    </source>
</evidence>